<dbReference type="SUPFAM" id="SSF103642">
    <property type="entry name" value="Sec-C motif"/>
    <property type="match status" value="1"/>
</dbReference>
<dbReference type="RefSeq" id="WP_073174669.1">
    <property type="nucleotide sequence ID" value="NZ_FQVE01000004.1"/>
</dbReference>
<sequence length="490" mass="56844">MAIEKSTGYTETERILAKLCDATFLKLWSYPNPYKEDTKELCDLMAVFDNKIFLFFDRESRKFDNLEGDIDVQWKRWHKNVIENQIRTAEGARRYVLENPDKIYLDSKKTTPFPILIPHENLTIYSIIIAHGAAEACLRHSPENINGSLAVTYSKREKLGLDIPFLVELDSNKPIHIFDTFNLEIILKELDTVYDFSEYLSEKEKALKHYESITYCGEEDLLANYFQNFDAVKQKHFVGVIDEKATSIMISEGGWNSFENSALYKSRKEANKTSEMWDNLLQYTTQNALDQTLKGNSNIFKGESAICEMAKEPRFFRRTLSDLMIRAIEGFPGDGTTLMRNLSIMPSFYKNTVYVFLQLHDPRNKDHDNEYRPKRQALLEIACGVTKNKFPKYEKIIGIAFDAPKFTQTNSEDFILLNAKDWSEDDILYYSDANKNINFLETKKMVRETLTVRDFPINNNLSRHKKIGRNDQCPCGSGKKYKKCCIGIKK</sequence>
<dbReference type="Proteomes" id="UP000184108">
    <property type="component" value="Unassembled WGS sequence"/>
</dbReference>
<evidence type="ECO:0000313" key="1">
    <source>
        <dbReference type="EMBL" id="SHG08359.1"/>
    </source>
</evidence>
<accession>A0A1M5GX87</accession>
<reference evidence="2" key="1">
    <citation type="submission" date="2016-11" db="EMBL/GenBank/DDBJ databases">
        <authorList>
            <person name="Varghese N."/>
            <person name="Submissions S."/>
        </authorList>
    </citation>
    <scope>NUCLEOTIDE SEQUENCE [LARGE SCALE GENOMIC DNA]</scope>
    <source>
        <strain evidence="2">YR203</strain>
    </source>
</reference>
<dbReference type="AlphaFoldDB" id="A0A1M5GX87"/>
<organism evidence="1 2">
    <name type="scientific">Chryseobacterium vrystaatense</name>
    <dbReference type="NCBI Taxonomy" id="307480"/>
    <lineage>
        <taxon>Bacteria</taxon>
        <taxon>Pseudomonadati</taxon>
        <taxon>Bacteroidota</taxon>
        <taxon>Flavobacteriia</taxon>
        <taxon>Flavobacteriales</taxon>
        <taxon>Weeksellaceae</taxon>
        <taxon>Chryseobacterium group</taxon>
        <taxon>Chryseobacterium</taxon>
    </lineage>
</organism>
<proteinExistence type="predicted"/>
<dbReference type="EMBL" id="FQVE01000004">
    <property type="protein sequence ID" value="SHG08359.1"/>
    <property type="molecule type" value="Genomic_DNA"/>
</dbReference>
<dbReference type="InterPro" id="IPR004027">
    <property type="entry name" value="SEC_C_motif"/>
</dbReference>
<dbReference type="PANTHER" id="PTHR33747:SF1">
    <property type="entry name" value="ADENYLATE CYCLASE-ASSOCIATED CAP C-TERMINAL DOMAIN-CONTAINING PROTEIN"/>
    <property type="match status" value="1"/>
</dbReference>
<protein>
    <submittedName>
        <fullName evidence="1">SEC-C motif-containing protein</fullName>
    </submittedName>
</protein>
<dbReference type="Pfam" id="PF02810">
    <property type="entry name" value="SEC-C"/>
    <property type="match status" value="1"/>
</dbReference>
<dbReference type="Gene3D" id="3.10.450.50">
    <property type="match status" value="1"/>
</dbReference>
<evidence type="ECO:0000313" key="2">
    <source>
        <dbReference type="Proteomes" id="UP000184108"/>
    </source>
</evidence>
<name>A0A1M5GX87_9FLAO</name>
<dbReference type="PANTHER" id="PTHR33747">
    <property type="entry name" value="UPF0225 PROTEIN SCO1677"/>
    <property type="match status" value="1"/>
</dbReference>
<gene>
    <name evidence="1" type="ORF">SAMN02787073_3501</name>
</gene>